<dbReference type="HAMAP" id="MF_00473">
    <property type="entry name" value="G6P_isomerase"/>
    <property type="match status" value="1"/>
</dbReference>
<dbReference type="PROSITE" id="PS00765">
    <property type="entry name" value="P_GLUCOSE_ISOMERASE_1"/>
    <property type="match status" value="1"/>
</dbReference>
<gene>
    <name evidence="7" type="primary">pgi</name>
    <name evidence="9" type="ORF">H9637_10880</name>
</gene>
<sequence>MADELCLDLSKCSPYLTEDEIINFSPMVEEAHEMLEKKTGLGNEYLGWLDLPINYDKYEIDKIEKTTEKIKNNSDVFIVIGIGGSYLGARAVIEALSHRFYNSLSKEKRKGPKIYFAGNNISSTYLSEILDMVEDVDFSINVISKSGTTTEPAIAFRFFRKVLEERYGKEEAKERIFVTTDKESGAMRKLCEDEGYESFTIPNDIGGRYSVLTSVGLLPINVAGIDIKMLLKGAGDAREEYKVMDMKENHCYRYAAARHLLYMKAKPIEIIANYEPSLMYFNEWWKQLFAESHGKNRRGIFPASVNFSTDLHSMGQYIQDGLRIFFETTINIETPKKELIMFEDDKNIDELNFLSGKSIDYVNKRAMEGTELAHNEGGVPNIRISIKELSPYHLGYMIYFFEKACAISGYLLGINPFNQDGVENYKKNMFALLGKAGYEKRKEELDKKLEEINNENFSRRRCMSSKTYN</sequence>
<dbReference type="PRINTS" id="PR00662">
    <property type="entry name" value="G6PISOMERASE"/>
</dbReference>
<dbReference type="InterPro" id="IPR001672">
    <property type="entry name" value="G6P_Isomerase"/>
</dbReference>
<organism evidence="9 10">
    <name type="scientific">Clostridium faecium</name>
    <dbReference type="NCBI Taxonomy" id="2762223"/>
    <lineage>
        <taxon>Bacteria</taxon>
        <taxon>Bacillati</taxon>
        <taxon>Bacillota</taxon>
        <taxon>Clostridia</taxon>
        <taxon>Eubacteriales</taxon>
        <taxon>Clostridiaceae</taxon>
        <taxon>Clostridium</taxon>
    </lineage>
</organism>
<keyword evidence="7" id="KW-0963">Cytoplasm</keyword>
<evidence type="ECO:0000313" key="9">
    <source>
        <dbReference type="EMBL" id="MBD8047536.1"/>
    </source>
</evidence>
<evidence type="ECO:0000256" key="6">
    <source>
        <dbReference type="ARBA" id="ARBA00029321"/>
    </source>
</evidence>
<protein>
    <recommendedName>
        <fullName evidence="7">Glucose-6-phosphate isomerase</fullName>
        <shortName evidence="7">GPI</shortName>
        <ecNumber evidence="7">5.3.1.9</ecNumber>
    </recommendedName>
    <alternativeName>
        <fullName evidence="7">Phosphoglucose isomerase</fullName>
        <shortName evidence="7">PGI</shortName>
    </alternativeName>
    <alternativeName>
        <fullName evidence="7">Phosphohexose isomerase</fullName>
        <shortName evidence="7">PHI</shortName>
    </alternativeName>
</protein>
<dbReference type="CDD" id="cd05015">
    <property type="entry name" value="SIS_PGI_1"/>
    <property type="match status" value="1"/>
</dbReference>
<keyword evidence="4 7" id="KW-0324">Glycolysis</keyword>
<keyword evidence="5 7" id="KW-0413">Isomerase</keyword>
<comment type="pathway">
    <text evidence="7">Carbohydrate biosynthesis; gluconeogenesis.</text>
</comment>
<dbReference type="PROSITE" id="PS00174">
    <property type="entry name" value="P_GLUCOSE_ISOMERASE_2"/>
    <property type="match status" value="1"/>
</dbReference>
<comment type="pathway">
    <text evidence="1 7 8">Carbohydrate degradation; glycolysis; D-glyceraldehyde 3-phosphate and glycerone phosphate from D-glucose: step 2/4.</text>
</comment>
<comment type="caution">
    <text evidence="9">The sequence shown here is derived from an EMBL/GenBank/DDBJ whole genome shotgun (WGS) entry which is preliminary data.</text>
</comment>
<keyword evidence="3 7" id="KW-0312">Gluconeogenesis</keyword>
<dbReference type="RefSeq" id="WP_191740505.1">
    <property type="nucleotide sequence ID" value="NZ_JACSQB010000079.1"/>
</dbReference>
<comment type="caution">
    <text evidence="7">Lacks conserved residue(s) required for the propagation of feature annotation.</text>
</comment>
<dbReference type="InterPro" id="IPR046348">
    <property type="entry name" value="SIS_dom_sf"/>
</dbReference>
<dbReference type="InterPro" id="IPR035482">
    <property type="entry name" value="SIS_PGI_2"/>
</dbReference>
<comment type="similarity">
    <text evidence="2 7 8">Belongs to the GPI family.</text>
</comment>
<evidence type="ECO:0000313" key="10">
    <source>
        <dbReference type="Proteomes" id="UP000627166"/>
    </source>
</evidence>
<dbReference type="EC" id="5.3.1.9" evidence="7"/>
<evidence type="ECO:0000256" key="5">
    <source>
        <dbReference type="ARBA" id="ARBA00023235"/>
    </source>
</evidence>
<dbReference type="Pfam" id="PF00342">
    <property type="entry name" value="PGI"/>
    <property type="match status" value="1"/>
</dbReference>
<accession>A0ABR8YTE7</accession>
<dbReference type="Proteomes" id="UP000627166">
    <property type="component" value="Unassembled WGS sequence"/>
</dbReference>
<comment type="catalytic activity">
    <reaction evidence="6 7 8">
        <text>alpha-D-glucose 6-phosphate = beta-D-fructose 6-phosphate</text>
        <dbReference type="Rhea" id="RHEA:11816"/>
        <dbReference type="ChEBI" id="CHEBI:57634"/>
        <dbReference type="ChEBI" id="CHEBI:58225"/>
        <dbReference type="EC" id="5.3.1.9"/>
    </reaction>
</comment>
<comment type="function">
    <text evidence="7">Catalyzes the reversible isomerization of glucose-6-phosphate to fructose-6-phosphate.</text>
</comment>
<comment type="subcellular location">
    <subcellularLocation>
        <location evidence="7">Cytoplasm</location>
    </subcellularLocation>
</comment>
<evidence type="ECO:0000256" key="4">
    <source>
        <dbReference type="ARBA" id="ARBA00023152"/>
    </source>
</evidence>
<dbReference type="PANTHER" id="PTHR11469:SF1">
    <property type="entry name" value="GLUCOSE-6-PHOSPHATE ISOMERASE"/>
    <property type="match status" value="1"/>
</dbReference>
<dbReference type="SUPFAM" id="SSF53697">
    <property type="entry name" value="SIS domain"/>
    <property type="match status" value="1"/>
</dbReference>
<dbReference type="EMBL" id="JACSQB010000079">
    <property type="protein sequence ID" value="MBD8047536.1"/>
    <property type="molecule type" value="Genomic_DNA"/>
</dbReference>
<dbReference type="InterPro" id="IPR018189">
    <property type="entry name" value="Phosphoglucose_isomerase_CS"/>
</dbReference>
<evidence type="ECO:0000256" key="7">
    <source>
        <dbReference type="HAMAP-Rule" id="MF_00473"/>
    </source>
</evidence>
<proteinExistence type="inferred from homology"/>
<dbReference type="InterPro" id="IPR035476">
    <property type="entry name" value="SIS_PGI_1"/>
</dbReference>
<feature type="active site" evidence="7">
    <location>
        <position position="426"/>
    </location>
</feature>
<dbReference type="PANTHER" id="PTHR11469">
    <property type="entry name" value="GLUCOSE-6-PHOSPHATE ISOMERASE"/>
    <property type="match status" value="1"/>
</dbReference>
<dbReference type="PROSITE" id="PS51463">
    <property type="entry name" value="P_GLUCOSE_ISOMERASE_3"/>
    <property type="match status" value="1"/>
</dbReference>
<name>A0ABR8YTE7_9CLOT</name>
<dbReference type="Gene3D" id="3.40.50.10490">
    <property type="entry name" value="Glucose-6-phosphate isomerase like protein, domain 1"/>
    <property type="match status" value="2"/>
</dbReference>
<evidence type="ECO:0000256" key="8">
    <source>
        <dbReference type="RuleBase" id="RU000612"/>
    </source>
</evidence>
<keyword evidence="10" id="KW-1185">Reference proteome</keyword>
<evidence type="ECO:0000256" key="3">
    <source>
        <dbReference type="ARBA" id="ARBA00022432"/>
    </source>
</evidence>
<evidence type="ECO:0000256" key="1">
    <source>
        <dbReference type="ARBA" id="ARBA00004926"/>
    </source>
</evidence>
<dbReference type="NCBIfam" id="NF010697">
    <property type="entry name" value="PRK14097.1"/>
    <property type="match status" value="1"/>
</dbReference>
<dbReference type="CDD" id="cd05016">
    <property type="entry name" value="SIS_PGI_2"/>
    <property type="match status" value="1"/>
</dbReference>
<reference evidence="9 10" key="1">
    <citation type="submission" date="2020-08" db="EMBL/GenBank/DDBJ databases">
        <title>A Genomic Blueprint of the Chicken Gut Microbiome.</title>
        <authorList>
            <person name="Gilroy R."/>
            <person name="Ravi A."/>
            <person name="Getino M."/>
            <person name="Pursley I."/>
            <person name="Horton D.L."/>
            <person name="Alikhan N.-F."/>
            <person name="Baker D."/>
            <person name="Gharbi K."/>
            <person name="Hall N."/>
            <person name="Watson M."/>
            <person name="Adriaenssens E.M."/>
            <person name="Foster-Nyarko E."/>
            <person name="Jarju S."/>
            <person name="Secka A."/>
            <person name="Antonio M."/>
            <person name="Oren A."/>
            <person name="Chaudhuri R."/>
            <person name="La Ragione R.M."/>
            <person name="Hildebrand F."/>
            <person name="Pallen M.J."/>
        </authorList>
    </citation>
    <scope>NUCLEOTIDE SEQUENCE [LARGE SCALE GENOMIC DNA]</scope>
    <source>
        <strain evidence="9 10">N37</strain>
    </source>
</reference>
<feature type="active site" description="Proton donor" evidence="7">
    <location>
        <position position="291"/>
    </location>
</feature>
<evidence type="ECO:0000256" key="2">
    <source>
        <dbReference type="ARBA" id="ARBA00006604"/>
    </source>
</evidence>
<dbReference type="GO" id="GO:0004347">
    <property type="term" value="F:glucose-6-phosphate isomerase activity"/>
    <property type="evidence" value="ECO:0007669"/>
    <property type="project" value="UniProtKB-EC"/>
</dbReference>